<comment type="caution">
    <text evidence="3">The sequence shown here is derived from an EMBL/GenBank/DDBJ whole genome shotgun (WGS) entry which is preliminary data.</text>
</comment>
<dbReference type="EMBL" id="JAPWTJ010001524">
    <property type="protein sequence ID" value="KAJ8971093.1"/>
    <property type="molecule type" value="Genomic_DNA"/>
</dbReference>
<dbReference type="Proteomes" id="UP001162164">
    <property type="component" value="Unassembled WGS sequence"/>
</dbReference>
<evidence type="ECO:0000256" key="1">
    <source>
        <dbReference type="ARBA" id="ARBA00012480"/>
    </source>
</evidence>
<keyword evidence="4" id="KW-1185">Reference proteome</keyword>
<dbReference type="InterPro" id="IPR029058">
    <property type="entry name" value="AB_hydrolase_fold"/>
</dbReference>
<evidence type="ECO:0000313" key="3">
    <source>
        <dbReference type="EMBL" id="KAJ8971093.1"/>
    </source>
</evidence>
<protein>
    <recommendedName>
        <fullName evidence="1">oleoyl-[acyl-carrier-protein] hydrolase</fullName>
        <ecNumber evidence="1">3.1.2.14</ecNumber>
    </recommendedName>
</protein>
<dbReference type="InterPro" id="IPR001031">
    <property type="entry name" value="Thioesterase"/>
</dbReference>
<name>A0ABQ9J2N6_9CUCU</name>
<dbReference type="Gene3D" id="3.40.50.1820">
    <property type="entry name" value="alpha/beta hydrolase"/>
    <property type="match status" value="2"/>
</dbReference>
<dbReference type="EC" id="3.1.2.14" evidence="1"/>
<proteinExistence type="predicted"/>
<accession>A0ABQ9J2N6</accession>
<sequence length="283" mass="31494">MKSKNADNNRKPVFILHPIEGVVKALETLAQNVNVPVYGLQCTSNAPLASIADLAKFYINEIKTVQPNGPYTLIGYSFGASVAFEMGVWLEKNNEKAKLLLIDGSPSYVATHTGKARSKSQGNTDAEQSEVLVYFILQFKEHDQQKLVAEFMALNNWDERLARMIQILSGITPYSSDELATAATSFYGKLNAGDKYKPTEKFNGPVTLVKAIDNYVQMGEDYGLSETCKQKVAVEALKGNHRSILLGNSAEKNCRYIAQYDPNLEFYRIPFIFSAFHVITLLC</sequence>
<evidence type="ECO:0000313" key="4">
    <source>
        <dbReference type="Proteomes" id="UP001162164"/>
    </source>
</evidence>
<evidence type="ECO:0000259" key="2">
    <source>
        <dbReference type="Pfam" id="PF00975"/>
    </source>
</evidence>
<organism evidence="3 4">
    <name type="scientific">Molorchus minor</name>
    <dbReference type="NCBI Taxonomy" id="1323400"/>
    <lineage>
        <taxon>Eukaryota</taxon>
        <taxon>Metazoa</taxon>
        <taxon>Ecdysozoa</taxon>
        <taxon>Arthropoda</taxon>
        <taxon>Hexapoda</taxon>
        <taxon>Insecta</taxon>
        <taxon>Pterygota</taxon>
        <taxon>Neoptera</taxon>
        <taxon>Endopterygota</taxon>
        <taxon>Coleoptera</taxon>
        <taxon>Polyphaga</taxon>
        <taxon>Cucujiformia</taxon>
        <taxon>Chrysomeloidea</taxon>
        <taxon>Cerambycidae</taxon>
        <taxon>Lamiinae</taxon>
        <taxon>Monochamini</taxon>
        <taxon>Molorchus</taxon>
    </lineage>
</organism>
<reference evidence="3" key="1">
    <citation type="journal article" date="2023" name="Insect Mol. Biol.">
        <title>Genome sequencing provides insights into the evolution of gene families encoding plant cell wall-degrading enzymes in longhorned beetles.</title>
        <authorList>
            <person name="Shin N.R."/>
            <person name="Okamura Y."/>
            <person name="Kirsch R."/>
            <person name="Pauchet Y."/>
        </authorList>
    </citation>
    <scope>NUCLEOTIDE SEQUENCE</scope>
    <source>
        <strain evidence="3">MMC_N1</strain>
    </source>
</reference>
<dbReference type="SUPFAM" id="SSF53474">
    <property type="entry name" value="alpha/beta-Hydrolases"/>
    <property type="match status" value="1"/>
</dbReference>
<gene>
    <name evidence="3" type="ORF">NQ317_003048</name>
</gene>
<dbReference type="Pfam" id="PF00975">
    <property type="entry name" value="Thioesterase"/>
    <property type="match status" value="1"/>
</dbReference>
<feature type="domain" description="Thioesterase" evidence="2">
    <location>
        <begin position="12"/>
        <end position="246"/>
    </location>
</feature>